<dbReference type="AlphaFoldDB" id="A0A1I6MKN7"/>
<organism evidence="6 7">
    <name type="scientific">Yoonia litorea</name>
    <dbReference type="NCBI Taxonomy" id="1123755"/>
    <lineage>
        <taxon>Bacteria</taxon>
        <taxon>Pseudomonadati</taxon>
        <taxon>Pseudomonadota</taxon>
        <taxon>Alphaproteobacteria</taxon>
        <taxon>Rhodobacterales</taxon>
        <taxon>Paracoccaceae</taxon>
        <taxon>Yoonia</taxon>
    </lineage>
</organism>
<dbReference type="STRING" id="1123755.SAMN05444714_1971"/>
<dbReference type="Proteomes" id="UP000198926">
    <property type="component" value="Unassembled WGS sequence"/>
</dbReference>
<dbReference type="SUPFAM" id="SSF46785">
    <property type="entry name" value="Winged helix' DNA-binding domain"/>
    <property type="match status" value="1"/>
</dbReference>
<dbReference type="InterPro" id="IPR036390">
    <property type="entry name" value="WH_DNA-bd_sf"/>
</dbReference>
<evidence type="ECO:0000256" key="4">
    <source>
        <dbReference type="ARBA" id="ARBA00023163"/>
    </source>
</evidence>
<dbReference type="GO" id="GO:0000976">
    <property type="term" value="F:transcription cis-regulatory region binding"/>
    <property type="evidence" value="ECO:0007669"/>
    <property type="project" value="TreeGrafter"/>
</dbReference>
<feature type="domain" description="HTH lysR-type" evidence="5">
    <location>
        <begin position="3"/>
        <end position="60"/>
    </location>
</feature>
<keyword evidence="2" id="KW-0805">Transcription regulation</keyword>
<dbReference type="SUPFAM" id="SSF53850">
    <property type="entry name" value="Periplasmic binding protein-like II"/>
    <property type="match status" value="1"/>
</dbReference>
<dbReference type="PROSITE" id="PS50931">
    <property type="entry name" value="HTH_LYSR"/>
    <property type="match status" value="1"/>
</dbReference>
<dbReference type="InterPro" id="IPR005119">
    <property type="entry name" value="LysR_subst-bd"/>
</dbReference>
<dbReference type="Pfam" id="PF03466">
    <property type="entry name" value="LysR_substrate"/>
    <property type="match status" value="1"/>
</dbReference>
<proteinExistence type="inferred from homology"/>
<dbReference type="EMBL" id="FOZM01000001">
    <property type="protein sequence ID" value="SFS16224.1"/>
    <property type="molecule type" value="Genomic_DNA"/>
</dbReference>
<accession>A0A1I6MKN7</accession>
<reference evidence="6 7" key="1">
    <citation type="submission" date="2016-10" db="EMBL/GenBank/DDBJ databases">
        <authorList>
            <person name="de Groot N.N."/>
        </authorList>
    </citation>
    <scope>NUCLEOTIDE SEQUENCE [LARGE SCALE GENOMIC DNA]</scope>
    <source>
        <strain evidence="6 7">DSM 29433</strain>
    </source>
</reference>
<dbReference type="Gene3D" id="3.40.190.290">
    <property type="match status" value="1"/>
</dbReference>
<evidence type="ECO:0000313" key="6">
    <source>
        <dbReference type="EMBL" id="SFS16224.1"/>
    </source>
</evidence>
<evidence type="ECO:0000256" key="2">
    <source>
        <dbReference type="ARBA" id="ARBA00023015"/>
    </source>
</evidence>
<evidence type="ECO:0000256" key="1">
    <source>
        <dbReference type="ARBA" id="ARBA00009437"/>
    </source>
</evidence>
<dbReference type="PANTHER" id="PTHR30126">
    <property type="entry name" value="HTH-TYPE TRANSCRIPTIONAL REGULATOR"/>
    <property type="match status" value="1"/>
</dbReference>
<protein>
    <submittedName>
        <fullName evidence="6">DNA-binding transcriptional regulator, LysR family</fullName>
    </submittedName>
</protein>
<keyword evidence="3 6" id="KW-0238">DNA-binding</keyword>
<dbReference type="Pfam" id="PF00126">
    <property type="entry name" value="HTH_1"/>
    <property type="match status" value="1"/>
</dbReference>
<sequence>MQFNLKQLEAFVWVADLQSFRGAAERLNTTQPNISARIAKLEEALGAELMTRDAGAVRLTAKGQELLAHARRVLDATDGLAAAADQKALTTGTLRLGVTEMIVHTWLRAYLRALNHKFPRLTVEVTVDFSVHLEKALADRTLDLALQNEPFARAFSGVVEIGAYPLVWVAAPGLTAERALSDRLLSHHAILTHARDTRLYDEIAAHLATRHQITPRLVPSTNLALCQTMALDGLGITALPEAMVAEDVAEGRLVTLAYPWTPEPLHFFARYDADRTPRVVADAAALAAEVAQAKDHKIQSNI</sequence>
<dbReference type="InterPro" id="IPR036388">
    <property type="entry name" value="WH-like_DNA-bd_sf"/>
</dbReference>
<name>A0A1I6MKN7_9RHOB</name>
<dbReference type="InterPro" id="IPR000847">
    <property type="entry name" value="LysR_HTH_N"/>
</dbReference>
<dbReference type="Gene3D" id="1.10.10.10">
    <property type="entry name" value="Winged helix-like DNA-binding domain superfamily/Winged helix DNA-binding domain"/>
    <property type="match status" value="1"/>
</dbReference>
<gene>
    <name evidence="6" type="ORF">SAMN05444714_1971</name>
</gene>
<dbReference type="PANTHER" id="PTHR30126:SF77">
    <property type="entry name" value="TRANSCRIPTIONAL REGULATORY PROTEIN"/>
    <property type="match status" value="1"/>
</dbReference>
<evidence type="ECO:0000313" key="7">
    <source>
        <dbReference type="Proteomes" id="UP000198926"/>
    </source>
</evidence>
<keyword evidence="4" id="KW-0804">Transcription</keyword>
<keyword evidence="7" id="KW-1185">Reference proteome</keyword>
<evidence type="ECO:0000256" key="3">
    <source>
        <dbReference type="ARBA" id="ARBA00023125"/>
    </source>
</evidence>
<dbReference type="FunFam" id="1.10.10.10:FF:000001">
    <property type="entry name" value="LysR family transcriptional regulator"/>
    <property type="match status" value="1"/>
</dbReference>
<comment type="similarity">
    <text evidence="1">Belongs to the LysR transcriptional regulatory family.</text>
</comment>
<dbReference type="CDD" id="cd05466">
    <property type="entry name" value="PBP2_LTTR_substrate"/>
    <property type="match status" value="1"/>
</dbReference>
<dbReference type="GO" id="GO:0003700">
    <property type="term" value="F:DNA-binding transcription factor activity"/>
    <property type="evidence" value="ECO:0007669"/>
    <property type="project" value="InterPro"/>
</dbReference>
<dbReference type="PRINTS" id="PR00039">
    <property type="entry name" value="HTHLYSR"/>
</dbReference>
<evidence type="ECO:0000259" key="5">
    <source>
        <dbReference type="PROSITE" id="PS50931"/>
    </source>
</evidence>
<dbReference type="OrthoDB" id="9791253at2"/>